<reference evidence="4" key="1">
    <citation type="submission" date="2022-09" db="EMBL/GenBank/DDBJ databases">
        <title>Intensive care unit water sources are persistently colonized with multi-drug resistant bacteria and are the site of extensive horizontal gene transfer of antibiotic resistance genes.</title>
        <authorList>
            <person name="Diorio-Toth L."/>
        </authorList>
    </citation>
    <scope>NUCLEOTIDE SEQUENCE</scope>
    <source>
        <strain evidence="4">GD03782</strain>
    </source>
</reference>
<proteinExistence type="predicted"/>
<dbReference type="PANTHER" id="PTHR43046">
    <property type="entry name" value="GDP-MANNOSE MANNOSYL HYDROLASE"/>
    <property type="match status" value="1"/>
</dbReference>
<dbReference type="Gene3D" id="3.90.79.10">
    <property type="entry name" value="Nucleoside Triphosphate Pyrophosphohydrolase"/>
    <property type="match status" value="1"/>
</dbReference>
<comment type="cofactor">
    <cofactor evidence="1">
        <name>Mg(2+)</name>
        <dbReference type="ChEBI" id="CHEBI:18420"/>
    </cofactor>
</comment>
<evidence type="ECO:0000256" key="2">
    <source>
        <dbReference type="ARBA" id="ARBA00022801"/>
    </source>
</evidence>
<protein>
    <submittedName>
        <fullName evidence="4">NUDIX domain-containing protein</fullName>
    </submittedName>
</protein>
<dbReference type="PANTHER" id="PTHR43046:SF14">
    <property type="entry name" value="MUTT_NUDIX FAMILY PROTEIN"/>
    <property type="match status" value="1"/>
</dbReference>
<feature type="domain" description="Nudix hydrolase" evidence="3">
    <location>
        <begin position="4"/>
        <end position="122"/>
    </location>
</feature>
<evidence type="ECO:0000313" key="4">
    <source>
        <dbReference type="EMBL" id="MDH1632668.1"/>
    </source>
</evidence>
<dbReference type="InterPro" id="IPR015797">
    <property type="entry name" value="NUDIX_hydrolase-like_dom_sf"/>
</dbReference>
<dbReference type="AlphaFoldDB" id="A0AA42UTL5"/>
<dbReference type="RefSeq" id="WP_280083315.1">
    <property type="nucleotide sequence ID" value="NZ_JAOCGG010000054.1"/>
</dbReference>
<dbReference type="Pfam" id="PF00293">
    <property type="entry name" value="NUDIX"/>
    <property type="match status" value="1"/>
</dbReference>
<sequence length="124" mass="14236">MSEPRELHSTVICVQEGKILFVRKEAPVWSLPGGKLEPGEQPLEAARRELREETSLTLRNARHLGHHAYAMEEHYLYRMPVERSEVPRASGEIVECRWFTPVELVHVTVKPTNLDLLKRAGQIC</sequence>
<dbReference type="InterPro" id="IPR020476">
    <property type="entry name" value="Nudix_hydrolase"/>
</dbReference>
<keyword evidence="2" id="KW-0378">Hydrolase</keyword>
<comment type="caution">
    <text evidence="4">The sequence shown here is derived from an EMBL/GenBank/DDBJ whole genome shotgun (WGS) entry which is preliminary data.</text>
</comment>
<organism evidence="4 5">
    <name type="scientific">Pseudomonas mosselii</name>
    <dbReference type="NCBI Taxonomy" id="78327"/>
    <lineage>
        <taxon>Bacteria</taxon>
        <taxon>Pseudomonadati</taxon>
        <taxon>Pseudomonadota</taxon>
        <taxon>Gammaproteobacteria</taxon>
        <taxon>Pseudomonadales</taxon>
        <taxon>Pseudomonadaceae</taxon>
        <taxon>Pseudomonas</taxon>
    </lineage>
</organism>
<dbReference type="SUPFAM" id="SSF55811">
    <property type="entry name" value="Nudix"/>
    <property type="match status" value="1"/>
</dbReference>
<dbReference type="InterPro" id="IPR000086">
    <property type="entry name" value="NUDIX_hydrolase_dom"/>
</dbReference>
<accession>A0AA42UTL5</accession>
<dbReference type="GO" id="GO:0016787">
    <property type="term" value="F:hydrolase activity"/>
    <property type="evidence" value="ECO:0007669"/>
    <property type="project" value="UniProtKB-KW"/>
</dbReference>
<dbReference type="PRINTS" id="PR00502">
    <property type="entry name" value="NUDIXFAMILY"/>
</dbReference>
<gene>
    <name evidence="4" type="ORF">N5I14_20720</name>
</gene>
<evidence type="ECO:0000313" key="5">
    <source>
        <dbReference type="Proteomes" id="UP001160882"/>
    </source>
</evidence>
<name>A0AA42UTL5_9PSED</name>
<dbReference type="PROSITE" id="PS51462">
    <property type="entry name" value="NUDIX"/>
    <property type="match status" value="1"/>
</dbReference>
<evidence type="ECO:0000256" key="1">
    <source>
        <dbReference type="ARBA" id="ARBA00001946"/>
    </source>
</evidence>
<evidence type="ECO:0000259" key="3">
    <source>
        <dbReference type="PROSITE" id="PS51462"/>
    </source>
</evidence>
<dbReference type="EMBL" id="JAOCGG010000054">
    <property type="protein sequence ID" value="MDH1632668.1"/>
    <property type="molecule type" value="Genomic_DNA"/>
</dbReference>
<dbReference type="Proteomes" id="UP001160882">
    <property type="component" value="Unassembled WGS sequence"/>
</dbReference>